<organism evidence="4 5">
    <name type="scientific">Pseudonocardia saturnea</name>
    <dbReference type="NCBI Taxonomy" id="33909"/>
    <lineage>
        <taxon>Bacteria</taxon>
        <taxon>Bacillati</taxon>
        <taxon>Actinomycetota</taxon>
        <taxon>Actinomycetes</taxon>
        <taxon>Pseudonocardiales</taxon>
        <taxon>Pseudonocardiaceae</taxon>
        <taxon>Pseudonocardia</taxon>
    </lineage>
</organism>
<dbReference type="Gene3D" id="1.10.630.10">
    <property type="entry name" value="Cytochrome P450"/>
    <property type="match status" value="1"/>
</dbReference>
<keyword evidence="2" id="KW-0349">Heme</keyword>
<keyword evidence="2" id="KW-0560">Oxidoreductase</keyword>
<evidence type="ECO:0000256" key="2">
    <source>
        <dbReference type="RuleBase" id="RU000461"/>
    </source>
</evidence>
<keyword evidence="2" id="KW-0503">Monooxygenase</keyword>
<accession>A0ABQ0RXD0</accession>
<feature type="region of interest" description="Disordered" evidence="3">
    <location>
        <begin position="14"/>
        <end position="37"/>
    </location>
</feature>
<dbReference type="InterPro" id="IPR002397">
    <property type="entry name" value="Cyt_P450_B"/>
</dbReference>
<protein>
    <submittedName>
        <fullName evidence="4">Cytochrome P450</fullName>
    </submittedName>
</protein>
<proteinExistence type="inferred from homology"/>
<dbReference type="PRINTS" id="PR00385">
    <property type="entry name" value="P450"/>
</dbReference>
<comment type="similarity">
    <text evidence="1 2">Belongs to the cytochrome P450 family.</text>
</comment>
<dbReference type="PANTHER" id="PTHR46696">
    <property type="entry name" value="P450, PUTATIVE (EUROFUNG)-RELATED"/>
    <property type="match status" value="1"/>
</dbReference>
<dbReference type="PROSITE" id="PS00086">
    <property type="entry name" value="CYTOCHROME_P450"/>
    <property type="match status" value="1"/>
</dbReference>
<dbReference type="SUPFAM" id="SSF48264">
    <property type="entry name" value="Cytochrome P450"/>
    <property type="match status" value="1"/>
</dbReference>
<evidence type="ECO:0000313" key="5">
    <source>
        <dbReference type="Proteomes" id="UP000320693"/>
    </source>
</evidence>
<evidence type="ECO:0000256" key="1">
    <source>
        <dbReference type="ARBA" id="ARBA00010617"/>
    </source>
</evidence>
<dbReference type="Pfam" id="PF00067">
    <property type="entry name" value="p450"/>
    <property type="match status" value="1"/>
</dbReference>
<dbReference type="Proteomes" id="UP000320693">
    <property type="component" value="Unassembled WGS sequence"/>
</dbReference>
<evidence type="ECO:0000256" key="3">
    <source>
        <dbReference type="SAM" id="MobiDB-lite"/>
    </source>
</evidence>
<dbReference type="PRINTS" id="PR00359">
    <property type="entry name" value="BP450"/>
</dbReference>
<evidence type="ECO:0000313" key="4">
    <source>
        <dbReference type="EMBL" id="GEC25298.1"/>
    </source>
</evidence>
<dbReference type="InterPro" id="IPR017972">
    <property type="entry name" value="Cyt_P450_CS"/>
</dbReference>
<name>A0ABQ0RXD0_9PSEU</name>
<sequence length="459" mass="49887">MHIMQQCTPCSDSVGWRGTRRRPGQEPALTADENTTATDSPIALRSLVPEDLLERTPSCPFDPAPGLAARRGAGAVQPVELRNGARAFLVTGFDEAREVLADSRFSADRVRYKDATKLSAQEVEQLAAATERGEPLRPADVQRNDGMFIFMDPPEHTRIRRLLQGQFTVRRMRALEERMTEIAAAHIDTMLAGGPGADLVPAYALPLPSQMICELLGVDYADRQAFQDNTTVGLNANSTDEERGRALGELYTFLSGLVAHKKEHPGDDLLSGLIHESDPPLPDNQLIDISLVLLGAGHETTANMLALGVFALLQHPEQLAAVTTGPDAIDGAVEELLRYLSIIQLGVSRVATETVTLGGVDIPAGSTVMVAVPETNRDERHLDAVDELDVRRGRVPHLAFGHGVHQCIGSQLARVEMKVGFRELFARIPGLRLAVAAEDVPLRNDMLIFGVHSLPVTWN</sequence>
<comment type="caution">
    <text evidence="4">The sequence shown here is derived from an EMBL/GenBank/DDBJ whole genome shotgun (WGS) entry which is preliminary data.</text>
</comment>
<dbReference type="EMBL" id="BJNH01000023">
    <property type="protein sequence ID" value="GEC25298.1"/>
    <property type="molecule type" value="Genomic_DNA"/>
</dbReference>
<dbReference type="CDD" id="cd11030">
    <property type="entry name" value="CYP105-like"/>
    <property type="match status" value="1"/>
</dbReference>
<gene>
    <name evidence="4" type="ORF">PSA01_23270</name>
</gene>
<keyword evidence="2" id="KW-0479">Metal-binding</keyword>
<keyword evidence="5" id="KW-1185">Reference proteome</keyword>
<dbReference type="InterPro" id="IPR036396">
    <property type="entry name" value="Cyt_P450_sf"/>
</dbReference>
<dbReference type="InterPro" id="IPR001128">
    <property type="entry name" value="Cyt_P450"/>
</dbReference>
<keyword evidence="2" id="KW-0408">Iron</keyword>
<reference evidence="4 5" key="1">
    <citation type="submission" date="2019-06" db="EMBL/GenBank/DDBJ databases">
        <title>Whole genome shotgun sequence of Pseudonocardia saturnea NBRC 14499.</title>
        <authorList>
            <person name="Hosoyama A."/>
            <person name="Uohara A."/>
            <person name="Ohji S."/>
            <person name="Ichikawa N."/>
        </authorList>
    </citation>
    <scope>NUCLEOTIDE SEQUENCE [LARGE SCALE GENOMIC DNA]</scope>
    <source>
        <strain evidence="4 5">NBRC 14499</strain>
    </source>
</reference>
<dbReference type="PANTHER" id="PTHR46696:SF1">
    <property type="entry name" value="CYTOCHROME P450 YJIB-RELATED"/>
    <property type="match status" value="1"/>
</dbReference>